<keyword evidence="4 6" id="KW-0472">Membrane</keyword>
<protein>
    <submittedName>
        <fullName evidence="8">Orexin receptor type 2</fullName>
    </submittedName>
</protein>
<evidence type="ECO:0000256" key="1">
    <source>
        <dbReference type="ARBA" id="ARBA00004370"/>
    </source>
</evidence>
<evidence type="ECO:0000313" key="8">
    <source>
        <dbReference type="EMBL" id="KAJ8029218.1"/>
    </source>
</evidence>
<accession>A0A9Q1H0Z8</accession>
<feature type="transmembrane region" description="Helical" evidence="6">
    <location>
        <begin position="294"/>
        <end position="315"/>
    </location>
</feature>
<sequence length="350" mass="39592">MADAQIWMILEIAFGIAGLLGNALVLFVFFRTKSLRSLINLFIINQSLIDFTTSVVFLVLHVSPPISLDSNSTFHQIFCAVWLSEYTLWALLIGSSMNLSCITLDRYFAVVFPIKYRKTAGRKGTILAVTVAFTWTGGFIFDCYWAFIQEITPDGYCIPVWKSKVLQGVIGFFIFIVTYLGPLGIMVYSYLCILWKLRVQTRLISEQNDRDDQMATVSGRNRVTQFASDNGGNLNHSDQNQVATKKSKRMNHAKHSVLKTMLSVSLVYAICWAPIAFSYLSYNFGGYLDFTSTFYLITKLFVDSNMAVNPFIYTFQYRQFQEALARVFGIKCGWGIRVTPSTTRGNPDAS</sequence>
<dbReference type="OrthoDB" id="10042731at2759"/>
<evidence type="ECO:0000313" key="9">
    <source>
        <dbReference type="Proteomes" id="UP001152320"/>
    </source>
</evidence>
<evidence type="ECO:0000256" key="3">
    <source>
        <dbReference type="ARBA" id="ARBA00022989"/>
    </source>
</evidence>
<dbReference type="GO" id="GO:0004930">
    <property type="term" value="F:G protein-coupled receptor activity"/>
    <property type="evidence" value="ECO:0007669"/>
    <property type="project" value="UniProtKB-KW"/>
</dbReference>
<comment type="similarity">
    <text evidence="5">Belongs to the G-protein coupled receptor 1 family.</text>
</comment>
<feature type="transmembrane region" description="Helical" evidence="6">
    <location>
        <begin position="42"/>
        <end position="66"/>
    </location>
</feature>
<comment type="caution">
    <text evidence="8">The sequence shown here is derived from an EMBL/GenBank/DDBJ whole genome shotgun (WGS) entry which is preliminary data.</text>
</comment>
<dbReference type="AlphaFoldDB" id="A0A9Q1H0Z8"/>
<feature type="transmembrane region" description="Helical" evidence="6">
    <location>
        <begin position="6"/>
        <end position="30"/>
    </location>
</feature>
<evidence type="ECO:0000256" key="2">
    <source>
        <dbReference type="ARBA" id="ARBA00022692"/>
    </source>
</evidence>
<feature type="transmembrane region" description="Helical" evidence="6">
    <location>
        <begin position="86"/>
        <end position="104"/>
    </location>
</feature>
<dbReference type="InterPro" id="IPR017452">
    <property type="entry name" value="GPCR_Rhodpsn_7TM"/>
</dbReference>
<dbReference type="SMART" id="SM01381">
    <property type="entry name" value="7TM_GPCR_Srsx"/>
    <property type="match status" value="1"/>
</dbReference>
<organism evidence="8 9">
    <name type="scientific">Holothuria leucospilota</name>
    <name type="common">Black long sea cucumber</name>
    <name type="synonym">Mertensiothuria leucospilota</name>
    <dbReference type="NCBI Taxonomy" id="206669"/>
    <lineage>
        <taxon>Eukaryota</taxon>
        <taxon>Metazoa</taxon>
        <taxon>Echinodermata</taxon>
        <taxon>Eleutherozoa</taxon>
        <taxon>Echinozoa</taxon>
        <taxon>Holothuroidea</taxon>
        <taxon>Aspidochirotacea</taxon>
        <taxon>Aspidochirotida</taxon>
        <taxon>Holothuriidae</taxon>
        <taxon>Holothuria</taxon>
    </lineage>
</organism>
<dbReference type="SUPFAM" id="SSF81321">
    <property type="entry name" value="Family A G protein-coupled receptor-like"/>
    <property type="match status" value="1"/>
</dbReference>
<comment type="subcellular location">
    <subcellularLocation>
        <location evidence="1">Membrane</location>
    </subcellularLocation>
</comment>
<reference evidence="8" key="1">
    <citation type="submission" date="2021-10" db="EMBL/GenBank/DDBJ databases">
        <title>Tropical sea cucumber genome reveals ecological adaptation and Cuvierian tubules defense mechanism.</title>
        <authorList>
            <person name="Chen T."/>
        </authorList>
    </citation>
    <scope>NUCLEOTIDE SEQUENCE</scope>
    <source>
        <strain evidence="8">Nanhai2018</strain>
        <tissue evidence="8">Muscle</tissue>
    </source>
</reference>
<dbReference type="Pfam" id="PF00001">
    <property type="entry name" value="7tm_1"/>
    <property type="match status" value="1"/>
</dbReference>
<evidence type="ECO:0000256" key="5">
    <source>
        <dbReference type="RuleBase" id="RU000688"/>
    </source>
</evidence>
<keyword evidence="5" id="KW-0807">Transducer</keyword>
<dbReference type="GO" id="GO:0016020">
    <property type="term" value="C:membrane"/>
    <property type="evidence" value="ECO:0007669"/>
    <property type="project" value="UniProtKB-SubCell"/>
</dbReference>
<feature type="transmembrane region" description="Helical" evidence="6">
    <location>
        <begin position="125"/>
        <end position="148"/>
    </location>
</feature>
<dbReference type="EMBL" id="JAIZAY010000014">
    <property type="protein sequence ID" value="KAJ8029218.1"/>
    <property type="molecule type" value="Genomic_DNA"/>
</dbReference>
<dbReference type="PANTHER" id="PTHR45698">
    <property type="entry name" value="TRACE AMINE-ASSOCIATED RECEPTOR 19N-RELATED"/>
    <property type="match status" value="1"/>
</dbReference>
<keyword evidence="3 6" id="KW-1133">Transmembrane helix</keyword>
<keyword evidence="5" id="KW-0297">G-protein coupled receptor</keyword>
<dbReference type="Proteomes" id="UP001152320">
    <property type="component" value="Chromosome 14"/>
</dbReference>
<keyword evidence="5 8" id="KW-0675">Receptor</keyword>
<dbReference type="PROSITE" id="PS00237">
    <property type="entry name" value="G_PROTEIN_RECEP_F1_1"/>
    <property type="match status" value="1"/>
</dbReference>
<feature type="transmembrane region" description="Helical" evidence="6">
    <location>
        <begin position="168"/>
        <end position="195"/>
    </location>
</feature>
<dbReference type="InterPro" id="IPR000276">
    <property type="entry name" value="GPCR_Rhodpsn"/>
</dbReference>
<proteinExistence type="inferred from homology"/>
<keyword evidence="2 5" id="KW-0812">Transmembrane</keyword>
<gene>
    <name evidence="8" type="ORF">HOLleu_28560</name>
</gene>
<feature type="domain" description="G-protein coupled receptors family 1 profile" evidence="7">
    <location>
        <begin position="21"/>
        <end position="313"/>
    </location>
</feature>
<dbReference type="PROSITE" id="PS50262">
    <property type="entry name" value="G_PROTEIN_RECEP_F1_2"/>
    <property type="match status" value="1"/>
</dbReference>
<dbReference type="PRINTS" id="PR00237">
    <property type="entry name" value="GPCRRHODOPSN"/>
</dbReference>
<keyword evidence="9" id="KW-1185">Reference proteome</keyword>
<feature type="transmembrane region" description="Helical" evidence="6">
    <location>
        <begin position="257"/>
        <end position="282"/>
    </location>
</feature>
<evidence type="ECO:0000256" key="6">
    <source>
        <dbReference type="SAM" id="Phobius"/>
    </source>
</evidence>
<dbReference type="PANTHER" id="PTHR45698:SF1">
    <property type="entry name" value="TRACE AMINE-ASSOCIATED RECEPTOR 13C-LIKE"/>
    <property type="match status" value="1"/>
</dbReference>
<evidence type="ECO:0000256" key="4">
    <source>
        <dbReference type="ARBA" id="ARBA00023136"/>
    </source>
</evidence>
<name>A0A9Q1H0Z8_HOLLE</name>
<evidence type="ECO:0000259" key="7">
    <source>
        <dbReference type="PROSITE" id="PS50262"/>
    </source>
</evidence>
<dbReference type="CDD" id="cd00637">
    <property type="entry name" value="7tm_classA_rhodopsin-like"/>
    <property type="match status" value="1"/>
</dbReference>
<dbReference type="Gene3D" id="1.20.1070.10">
    <property type="entry name" value="Rhodopsin 7-helix transmembrane proteins"/>
    <property type="match status" value="1"/>
</dbReference>